<evidence type="ECO:0000256" key="6">
    <source>
        <dbReference type="ARBA" id="ARBA00022989"/>
    </source>
</evidence>
<keyword evidence="9 10" id="KW-0807">Transducer</keyword>
<dbReference type="GO" id="GO:0004984">
    <property type="term" value="F:olfactory receptor activity"/>
    <property type="evidence" value="ECO:0007669"/>
    <property type="project" value="InterPro"/>
</dbReference>
<evidence type="ECO:0000256" key="5">
    <source>
        <dbReference type="ARBA" id="ARBA00022725"/>
    </source>
</evidence>
<dbReference type="PANTHER" id="PTHR21137">
    <property type="entry name" value="ODORANT RECEPTOR"/>
    <property type="match status" value="1"/>
</dbReference>
<dbReference type="GO" id="GO:0005549">
    <property type="term" value="F:odorant binding"/>
    <property type="evidence" value="ECO:0007669"/>
    <property type="project" value="InterPro"/>
</dbReference>
<evidence type="ECO:0000256" key="8">
    <source>
        <dbReference type="ARBA" id="ARBA00023170"/>
    </source>
</evidence>
<feature type="transmembrane region" description="Helical" evidence="10">
    <location>
        <begin position="182"/>
        <end position="208"/>
    </location>
</feature>
<keyword evidence="12" id="KW-1185">Reference proteome</keyword>
<dbReference type="VEuPathDB" id="VectorBase:LLOJ010796"/>
<keyword evidence="3 10" id="KW-0716">Sensory transduction</keyword>
<evidence type="ECO:0000256" key="1">
    <source>
        <dbReference type="ARBA" id="ARBA00004651"/>
    </source>
</evidence>
<feature type="transmembrane region" description="Helical" evidence="10">
    <location>
        <begin position="281"/>
        <end position="304"/>
    </location>
</feature>
<proteinExistence type="inferred from homology"/>
<dbReference type="Proteomes" id="UP000092461">
    <property type="component" value="Unassembled WGS sequence"/>
</dbReference>
<sequence>MSPQMAEFLKAKPRIDFSIALLTSNVVSGPPKNRFLVAFLAILNVFFTFCVYLHLKNSSWREINFNFLSSLLFFIILCGYAVRANVGRFKKTEMDHLVHNIKELFDEQEEDEELGQILKKYLMNSMKIFHFCNRWGIRMFLIAGAFASFYFRLNEEFGLTYDLPIISSENFVWKDTLHVLQGVMYCVSAFAMISLDLGIIFLGLQVIAELNILSDYMKLLNEKIKTDQKFLRKIIKRHCSVVKNLNLLSKIISETTSLQLLLTGVALLFGFTFLIKYTTGIGNYIIIICGGSLSLPICVLGEFIKLKTENLSETFYQTNWYELSLKDQKTFLIILGMAQREYGLKAAGMYDVNLYTFIQIFKIAFSYCAVLYSLSQ</sequence>
<evidence type="ECO:0000256" key="10">
    <source>
        <dbReference type="RuleBase" id="RU351113"/>
    </source>
</evidence>
<dbReference type="AlphaFoldDB" id="A0A240SY03"/>
<comment type="similarity">
    <text evidence="10">Belongs to the insect chemoreceptor superfamily. Heteromeric odorant receptor channel (TC 1.A.69) family.</text>
</comment>
<dbReference type="Pfam" id="PF02949">
    <property type="entry name" value="7tm_6"/>
    <property type="match status" value="1"/>
</dbReference>
<evidence type="ECO:0000313" key="11">
    <source>
        <dbReference type="EnsemblMetazoa" id="LLOJ010796-PA"/>
    </source>
</evidence>
<evidence type="ECO:0000256" key="4">
    <source>
        <dbReference type="ARBA" id="ARBA00022692"/>
    </source>
</evidence>
<feature type="transmembrane region" description="Helical" evidence="10">
    <location>
        <begin position="35"/>
        <end position="55"/>
    </location>
</feature>
<keyword evidence="4 10" id="KW-0812">Transmembrane</keyword>
<evidence type="ECO:0000313" key="12">
    <source>
        <dbReference type="Proteomes" id="UP000092461"/>
    </source>
</evidence>
<dbReference type="VEuPathDB" id="VectorBase:LLONM1_009329"/>
<keyword evidence="6 10" id="KW-1133">Transmembrane helix</keyword>
<evidence type="ECO:0000256" key="7">
    <source>
        <dbReference type="ARBA" id="ARBA00023136"/>
    </source>
</evidence>
<dbReference type="PANTHER" id="PTHR21137:SF35">
    <property type="entry name" value="ODORANT RECEPTOR 19A-RELATED"/>
    <property type="match status" value="1"/>
</dbReference>
<evidence type="ECO:0000256" key="9">
    <source>
        <dbReference type="ARBA" id="ARBA00023224"/>
    </source>
</evidence>
<dbReference type="InterPro" id="IPR004117">
    <property type="entry name" value="7tm6_olfct_rcpt"/>
</dbReference>
<feature type="transmembrane region" description="Helical" evidence="10">
    <location>
        <begin position="67"/>
        <end position="86"/>
    </location>
</feature>
<feature type="transmembrane region" description="Helical" evidence="10">
    <location>
        <begin position="258"/>
        <end position="275"/>
    </location>
</feature>
<keyword evidence="8 10" id="KW-0675">Receptor</keyword>
<feature type="transmembrane region" description="Helical" evidence="10">
    <location>
        <begin position="135"/>
        <end position="153"/>
    </location>
</feature>
<dbReference type="EnsemblMetazoa" id="LLOJ010796-RA">
    <property type="protein sequence ID" value="LLOJ010796-PA"/>
    <property type="gene ID" value="LLOJ010796"/>
</dbReference>
<organism evidence="11 12">
    <name type="scientific">Lutzomyia longipalpis</name>
    <name type="common">Sand fly</name>
    <dbReference type="NCBI Taxonomy" id="7200"/>
    <lineage>
        <taxon>Eukaryota</taxon>
        <taxon>Metazoa</taxon>
        <taxon>Ecdysozoa</taxon>
        <taxon>Arthropoda</taxon>
        <taxon>Hexapoda</taxon>
        <taxon>Insecta</taxon>
        <taxon>Pterygota</taxon>
        <taxon>Neoptera</taxon>
        <taxon>Endopterygota</taxon>
        <taxon>Diptera</taxon>
        <taxon>Nematocera</taxon>
        <taxon>Psychodoidea</taxon>
        <taxon>Psychodidae</taxon>
        <taxon>Lutzomyia</taxon>
        <taxon>Lutzomyia</taxon>
    </lineage>
</organism>
<name>A0A240SY03_LUTLO</name>
<keyword evidence="5 10" id="KW-0552">Olfaction</keyword>
<reference evidence="11" key="1">
    <citation type="submission" date="2020-05" db="UniProtKB">
        <authorList>
            <consortium name="EnsemblMetazoa"/>
        </authorList>
    </citation>
    <scope>IDENTIFICATION</scope>
    <source>
        <strain evidence="11">Jacobina</strain>
    </source>
</reference>
<dbReference type="GO" id="GO:0005886">
    <property type="term" value="C:plasma membrane"/>
    <property type="evidence" value="ECO:0007669"/>
    <property type="project" value="UniProtKB-SubCell"/>
</dbReference>
<protein>
    <recommendedName>
        <fullName evidence="10">Odorant receptor</fullName>
    </recommendedName>
</protein>
<evidence type="ECO:0000256" key="2">
    <source>
        <dbReference type="ARBA" id="ARBA00022475"/>
    </source>
</evidence>
<dbReference type="EMBL" id="AJWK01027206">
    <property type="status" value="NOT_ANNOTATED_CDS"/>
    <property type="molecule type" value="Genomic_DNA"/>
</dbReference>
<dbReference type="GO" id="GO:0007165">
    <property type="term" value="P:signal transduction"/>
    <property type="evidence" value="ECO:0007669"/>
    <property type="project" value="UniProtKB-KW"/>
</dbReference>
<keyword evidence="7 10" id="KW-0472">Membrane</keyword>
<keyword evidence="2" id="KW-1003">Cell membrane</keyword>
<comment type="subcellular location">
    <subcellularLocation>
        <location evidence="1 10">Cell membrane</location>
        <topology evidence="1 10">Multi-pass membrane protein</topology>
    </subcellularLocation>
</comment>
<feature type="transmembrane region" description="Helical" evidence="10">
    <location>
        <begin position="354"/>
        <end position="374"/>
    </location>
</feature>
<evidence type="ECO:0000256" key="3">
    <source>
        <dbReference type="ARBA" id="ARBA00022606"/>
    </source>
</evidence>
<accession>A0A240SY03</accession>